<organism evidence="1 2">
    <name type="scientific">Paramecium pentaurelia</name>
    <dbReference type="NCBI Taxonomy" id="43138"/>
    <lineage>
        <taxon>Eukaryota</taxon>
        <taxon>Sar</taxon>
        <taxon>Alveolata</taxon>
        <taxon>Ciliophora</taxon>
        <taxon>Intramacronucleata</taxon>
        <taxon>Oligohymenophorea</taxon>
        <taxon>Peniculida</taxon>
        <taxon>Parameciidae</taxon>
        <taxon>Paramecium</taxon>
    </lineage>
</organism>
<sequence length="71" mass="8519">MKQGEWINQKSIIIIQTLFKESNLEILKSLNFFNLRLFIFQASQEQQLLNNSRLIQFPYFKEIICKKSPII</sequence>
<keyword evidence="2" id="KW-1185">Reference proteome</keyword>
<name>A0A8S1VBT5_9CILI</name>
<evidence type="ECO:0000313" key="2">
    <source>
        <dbReference type="Proteomes" id="UP000689195"/>
    </source>
</evidence>
<dbReference type="AlphaFoldDB" id="A0A8S1VBT5"/>
<proteinExistence type="predicted"/>
<accession>A0A8S1VBT5</accession>
<gene>
    <name evidence="1" type="ORF">PPENT_87.1.T0590003</name>
</gene>
<protein>
    <submittedName>
        <fullName evidence="1">Uncharacterized protein</fullName>
    </submittedName>
</protein>
<evidence type="ECO:0000313" key="1">
    <source>
        <dbReference type="EMBL" id="CAD8173222.1"/>
    </source>
</evidence>
<dbReference type="EMBL" id="CAJJDO010000059">
    <property type="protein sequence ID" value="CAD8173222.1"/>
    <property type="molecule type" value="Genomic_DNA"/>
</dbReference>
<reference evidence="1" key="1">
    <citation type="submission" date="2021-01" db="EMBL/GenBank/DDBJ databases">
        <authorList>
            <consortium name="Genoscope - CEA"/>
            <person name="William W."/>
        </authorList>
    </citation>
    <scope>NUCLEOTIDE SEQUENCE</scope>
</reference>
<comment type="caution">
    <text evidence="1">The sequence shown here is derived from an EMBL/GenBank/DDBJ whole genome shotgun (WGS) entry which is preliminary data.</text>
</comment>
<dbReference type="Proteomes" id="UP000689195">
    <property type="component" value="Unassembled WGS sequence"/>
</dbReference>